<dbReference type="STRING" id="543379.A0A232F6E4"/>
<keyword evidence="2" id="KW-0732">Signal</keyword>
<keyword evidence="6" id="KW-0325">Glycoprotein</keyword>
<gene>
    <name evidence="8" type="ORF">TSAR_000451</name>
</gene>
<dbReference type="FunFam" id="3.40.50.1820:FF:000057">
    <property type="entry name" value="Lipase"/>
    <property type="match status" value="1"/>
</dbReference>
<feature type="domain" description="Partial AB-hydrolase lipase" evidence="7">
    <location>
        <begin position="457"/>
        <end position="514"/>
    </location>
</feature>
<evidence type="ECO:0000259" key="7">
    <source>
        <dbReference type="Pfam" id="PF04083"/>
    </source>
</evidence>
<dbReference type="SUPFAM" id="SSF53474">
    <property type="entry name" value="alpha/beta-Hydrolases"/>
    <property type="match status" value="2"/>
</dbReference>
<dbReference type="GO" id="GO:0016042">
    <property type="term" value="P:lipid catabolic process"/>
    <property type="evidence" value="ECO:0007669"/>
    <property type="project" value="UniProtKB-KW"/>
</dbReference>
<evidence type="ECO:0000256" key="5">
    <source>
        <dbReference type="ARBA" id="ARBA00023098"/>
    </source>
</evidence>
<dbReference type="GO" id="GO:0016787">
    <property type="term" value="F:hydrolase activity"/>
    <property type="evidence" value="ECO:0007669"/>
    <property type="project" value="UniProtKB-KW"/>
</dbReference>
<keyword evidence="5" id="KW-0443">Lipid metabolism</keyword>
<feature type="domain" description="Partial AB-hydrolase lipase" evidence="7">
    <location>
        <begin position="90"/>
        <end position="146"/>
    </location>
</feature>
<evidence type="ECO:0000256" key="3">
    <source>
        <dbReference type="ARBA" id="ARBA00022801"/>
    </source>
</evidence>
<accession>A0A232F6E4</accession>
<dbReference type="Gene3D" id="3.40.50.1820">
    <property type="entry name" value="alpha/beta hydrolase"/>
    <property type="match status" value="2"/>
</dbReference>
<evidence type="ECO:0000313" key="8">
    <source>
        <dbReference type="EMBL" id="OXU26043.1"/>
    </source>
</evidence>
<dbReference type="PANTHER" id="PTHR11005">
    <property type="entry name" value="LYSOSOMAL ACID LIPASE-RELATED"/>
    <property type="match status" value="1"/>
</dbReference>
<evidence type="ECO:0000256" key="2">
    <source>
        <dbReference type="ARBA" id="ARBA00022729"/>
    </source>
</evidence>
<evidence type="ECO:0000256" key="4">
    <source>
        <dbReference type="ARBA" id="ARBA00022963"/>
    </source>
</evidence>
<keyword evidence="3" id="KW-0378">Hydrolase</keyword>
<keyword evidence="9" id="KW-1185">Reference proteome</keyword>
<comment type="similarity">
    <text evidence="1">Belongs to the AB hydrolase superfamily. Lipase family.</text>
</comment>
<sequence>MAPPIYTIFVGSFLFGYFSRAQDTDYLIPSRIYFPVKNLTGDLLNNVIDLFNRSYVLNTVGYDIQRVDKFSEHRVMRNLEVLHFVSLVNQYPGYTASTYSVISDGYDLRLHRLQSARRSGESANGKKPVVYIQHGLFMSSDCFVLQGPDKDLAFILVDAGFDVWLGNARGNTYSRSHESISPSDHEFWDFSFDEIGKKDVSASIEKVIEVTGVEKLDFIGYQLGATEGFIYLIDKAERAKSVIRLFVAIHPFAYWDNHDSELLSAWSWDDLAVTPISNEKKSNDGNSIPYIRSEIERTSYSELYPQSRFFGITLPYFCKQAGNALCLKVIESFYGSHVPVNDFAYVDILKYFPSGVSKKMILHLLENIESGTFRSAASESLWSWGGKEEYDLSKITVPVVIYDKESPSSFVKSLVELSYCLGFEDLRPIKYDIVKVRNESQMKSLGNRYGILDFIGLVERHGYTAEEYKLTTWDGYILALHRITGSPLNPKAPGKPVVFLQHGILCSSDTFVLMGPGKDLAFLLADAGYDVWLGNARGNTYSRSHVFLSPKQKEFWEFSYHEIGLIDLSASIDYALAMSGQRRLILVAFSMGTTESFALLSTMPEYNAKISLVISLAPVVFWKNKLPILMKLIIDNAEAVQVVKLYMAPVFDVQRFNMSAYPTVLSYFPAGSSFQSFAHYMQNIIKGEFQMYDYGTAMNYKKYSKATPPLYNLTRVTAPVALFYGKNDYFTPPENSLFLEKFLPNLVLSQKVPNEKFNHLDFLWAKDSNKLLYRSVISLIYQYTWS</sequence>
<dbReference type="InterPro" id="IPR029058">
    <property type="entry name" value="AB_hydrolase_fold"/>
</dbReference>
<organism evidence="8 9">
    <name type="scientific">Trichomalopsis sarcophagae</name>
    <dbReference type="NCBI Taxonomy" id="543379"/>
    <lineage>
        <taxon>Eukaryota</taxon>
        <taxon>Metazoa</taxon>
        <taxon>Ecdysozoa</taxon>
        <taxon>Arthropoda</taxon>
        <taxon>Hexapoda</taxon>
        <taxon>Insecta</taxon>
        <taxon>Pterygota</taxon>
        <taxon>Neoptera</taxon>
        <taxon>Endopterygota</taxon>
        <taxon>Hymenoptera</taxon>
        <taxon>Apocrita</taxon>
        <taxon>Proctotrupomorpha</taxon>
        <taxon>Chalcidoidea</taxon>
        <taxon>Pteromalidae</taxon>
        <taxon>Pteromalinae</taxon>
        <taxon>Trichomalopsis</taxon>
    </lineage>
</organism>
<dbReference type="EMBL" id="NNAY01000890">
    <property type="protein sequence ID" value="OXU26043.1"/>
    <property type="molecule type" value="Genomic_DNA"/>
</dbReference>
<evidence type="ECO:0000256" key="1">
    <source>
        <dbReference type="ARBA" id="ARBA00010701"/>
    </source>
</evidence>
<comment type="caution">
    <text evidence="8">The sequence shown here is derived from an EMBL/GenBank/DDBJ whole genome shotgun (WGS) entry which is preliminary data.</text>
</comment>
<dbReference type="AlphaFoldDB" id="A0A232F6E4"/>
<evidence type="ECO:0000313" key="9">
    <source>
        <dbReference type="Proteomes" id="UP000215335"/>
    </source>
</evidence>
<name>A0A232F6E4_9HYME</name>
<protein>
    <recommendedName>
        <fullName evidence="7">Partial AB-hydrolase lipase domain-containing protein</fullName>
    </recommendedName>
</protein>
<reference evidence="8 9" key="1">
    <citation type="journal article" date="2017" name="Curr. Biol.">
        <title>The Evolution of Venom by Co-option of Single-Copy Genes.</title>
        <authorList>
            <person name="Martinson E.O."/>
            <person name="Mrinalini"/>
            <person name="Kelkar Y.D."/>
            <person name="Chang C.H."/>
            <person name="Werren J.H."/>
        </authorList>
    </citation>
    <scope>NUCLEOTIDE SEQUENCE [LARGE SCALE GENOMIC DNA]</scope>
    <source>
        <strain evidence="8 9">Alberta</strain>
        <tissue evidence="8">Whole body</tissue>
    </source>
</reference>
<proteinExistence type="inferred from homology"/>
<dbReference type="Proteomes" id="UP000215335">
    <property type="component" value="Unassembled WGS sequence"/>
</dbReference>
<dbReference type="Pfam" id="PF04083">
    <property type="entry name" value="Abhydro_lipase"/>
    <property type="match status" value="2"/>
</dbReference>
<dbReference type="InterPro" id="IPR006693">
    <property type="entry name" value="AB_hydrolase_lipase"/>
</dbReference>
<keyword evidence="4" id="KW-0442">Lipid degradation</keyword>
<evidence type="ECO:0000256" key="6">
    <source>
        <dbReference type="ARBA" id="ARBA00023180"/>
    </source>
</evidence>